<protein>
    <submittedName>
        <fullName evidence="1">Uncharacterized protein</fullName>
    </submittedName>
</protein>
<proteinExistence type="predicted"/>
<organism evidence="1">
    <name type="scientific">marine sediment metagenome</name>
    <dbReference type="NCBI Taxonomy" id="412755"/>
    <lineage>
        <taxon>unclassified sequences</taxon>
        <taxon>metagenomes</taxon>
        <taxon>ecological metagenomes</taxon>
    </lineage>
</organism>
<name>X1TN29_9ZZZZ</name>
<comment type="caution">
    <text evidence="1">The sequence shown here is derived from an EMBL/GenBank/DDBJ whole genome shotgun (WGS) entry which is preliminary data.</text>
</comment>
<dbReference type="EMBL" id="BARW01025261">
    <property type="protein sequence ID" value="GAJ06659.1"/>
    <property type="molecule type" value="Genomic_DNA"/>
</dbReference>
<sequence length="83" mass="9209">MPTLLVLKGPMGIITFCGPACYNNKDKTCTCICKGSNHGSGYDQALQNSLTHISRFKKDDPDIHLSLHSKRQKAKLEQSTLIF</sequence>
<evidence type="ECO:0000313" key="1">
    <source>
        <dbReference type="EMBL" id="GAJ06659.1"/>
    </source>
</evidence>
<reference evidence="1" key="1">
    <citation type="journal article" date="2014" name="Front. Microbiol.">
        <title>High frequency of phylogenetically diverse reductive dehalogenase-homologous genes in deep subseafloor sedimentary metagenomes.</title>
        <authorList>
            <person name="Kawai M."/>
            <person name="Futagami T."/>
            <person name="Toyoda A."/>
            <person name="Takaki Y."/>
            <person name="Nishi S."/>
            <person name="Hori S."/>
            <person name="Arai W."/>
            <person name="Tsubouchi T."/>
            <person name="Morono Y."/>
            <person name="Uchiyama I."/>
            <person name="Ito T."/>
            <person name="Fujiyama A."/>
            <person name="Inagaki F."/>
            <person name="Takami H."/>
        </authorList>
    </citation>
    <scope>NUCLEOTIDE SEQUENCE</scope>
    <source>
        <strain evidence="1">Expedition CK06-06</strain>
    </source>
</reference>
<accession>X1TN29</accession>
<gene>
    <name evidence="1" type="ORF">S12H4_41448</name>
</gene>
<dbReference type="AlphaFoldDB" id="X1TN29"/>